<comment type="caution">
    <text evidence="1">The sequence shown here is derived from an EMBL/GenBank/DDBJ whole genome shotgun (WGS) entry which is preliminary data.</text>
</comment>
<organism evidence="1 2">
    <name type="scientific">Liparis tanakae</name>
    <name type="common">Tanaka's snailfish</name>
    <dbReference type="NCBI Taxonomy" id="230148"/>
    <lineage>
        <taxon>Eukaryota</taxon>
        <taxon>Metazoa</taxon>
        <taxon>Chordata</taxon>
        <taxon>Craniata</taxon>
        <taxon>Vertebrata</taxon>
        <taxon>Euteleostomi</taxon>
        <taxon>Actinopterygii</taxon>
        <taxon>Neopterygii</taxon>
        <taxon>Teleostei</taxon>
        <taxon>Neoteleostei</taxon>
        <taxon>Acanthomorphata</taxon>
        <taxon>Eupercaria</taxon>
        <taxon>Perciformes</taxon>
        <taxon>Cottioidei</taxon>
        <taxon>Cottales</taxon>
        <taxon>Liparidae</taxon>
        <taxon>Liparis</taxon>
    </lineage>
</organism>
<evidence type="ECO:0000313" key="2">
    <source>
        <dbReference type="Proteomes" id="UP000314294"/>
    </source>
</evidence>
<reference evidence="1 2" key="1">
    <citation type="submission" date="2019-03" db="EMBL/GenBank/DDBJ databases">
        <title>First draft genome of Liparis tanakae, snailfish: a comprehensive survey of snailfish specific genes.</title>
        <authorList>
            <person name="Kim W."/>
            <person name="Song I."/>
            <person name="Jeong J.-H."/>
            <person name="Kim D."/>
            <person name="Kim S."/>
            <person name="Ryu S."/>
            <person name="Song J.Y."/>
            <person name="Lee S.K."/>
        </authorList>
    </citation>
    <scope>NUCLEOTIDE SEQUENCE [LARGE SCALE GENOMIC DNA]</scope>
    <source>
        <tissue evidence="1">Muscle</tissue>
    </source>
</reference>
<dbReference type="EMBL" id="SRLO01014261">
    <property type="protein sequence ID" value="TNN24790.1"/>
    <property type="molecule type" value="Genomic_DNA"/>
</dbReference>
<keyword evidence="2" id="KW-1185">Reference proteome</keyword>
<gene>
    <name evidence="1" type="ORF">EYF80_065084</name>
</gene>
<protein>
    <submittedName>
        <fullName evidence="1">Uncharacterized protein</fullName>
    </submittedName>
</protein>
<proteinExistence type="predicted"/>
<dbReference type="Proteomes" id="UP000314294">
    <property type="component" value="Unassembled WGS sequence"/>
</dbReference>
<evidence type="ECO:0000313" key="1">
    <source>
        <dbReference type="EMBL" id="TNN24790.1"/>
    </source>
</evidence>
<accession>A0A4Z2E892</accession>
<name>A0A4Z2E892_9TELE</name>
<sequence>MRGMNTAL</sequence>